<evidence type="ECO:0000256" key="2">
    <source>
        <dbReference type="ARBA" id="ARBA00010039"/>
    </source>
</evidence>
<evidence type="ECO:0000256" key="12">
    <source>
        <dbReference type="ARBA" id="ARBA00033724"/>
    </source>
</evidence>
<evidence type="ECO:0000313" key="17">
    <source>
        <dbReference type="Proteomes" id="UP000011087"/>
    </source>
</evidence>
<dbReference type="InterPro" id="IPR004228">
    <property type="entry name" value="Phycoerythr_a"/>
</dbReference>
<comment type="function">
    <text evidence="12">Light-harvesting photosynthetic tetrapyrrole chromophore-protein from the phycobiliprotein complex.</text>
</comment>
<keyword evidence="9" id="KW-0793">Thylakoid</keyword>
<feature type="domain" description="Phycoerythrin alpha chain" evidence="14">
    <location>
        <begin position="79"/>
        <end position="121"/>
    </location>
</feature>
<keyword evidence="8" id="KW-0157">Chromophore</keyword>
<name>L1I9A0_GUITC</name>
<reference evidence="17" key="2">
    <citation type="submission" date="2012-11" db="EMBL/GenBank/DDBJ databases">
        <authorList>
            <person name="Kuo A."/>
            <person name="Curtis B.A."/>
            <person name="Tanifuji G."/>
            <person name="Burki F."/>
            <person name="Gruber A."/>
            <person name="Irimia M."/>
            <person name="Maruyama S."/>
            <person name="Arias M.C."/>
            <person name="Ball S.G."/>
            <person name="Gile G.H."/>
            <person name="Hirakawa Y."/>
            <person name="Hopkins J.F."/>
            <person name="Rensing S.A."/>
            <person name="Schmutz J."/>
            <person name="Symeonidi A."/>
            <person name="Elias M."/>
            <person name="Eveleigh R.J."/>
            <person name="Herman E.K."/>
            <person name="Klute M.J."/>
            <person name="Nakayama T."/>
            <person name="Obornik M."/>
            <person name="Reyes-Prieto A."/>
            <person name="Armbrust E.V."/>
            <person name="Aves S.J."/>
            <person name="Beiko R.G."/>
            <person name="Coutinho P."/>
            <person name="Dacks J.B."/>
            <person name="Durnford D.G."/>
            <person name="Fast N.M."/>
            <person name="Green B.R."/>
            <person name="Grisdale C."/>
            <person name="Hempe F."/>
            <person name="Henrissat B."/>
            <person name="Hoppner M.P."/>
            <person name="Ishida K.-I."/>
            <person name="Kim E."/>
            <person name="Koreny L."/>
            <person name="Kroth P.G."/>
            <person name="Liu Y."/>
            <person name="Malik S.-B."/>
            <person name="Maier U.G."/>
            <person name="McRose D."/>
            <person name="Mock T."/>
            <person name="Neilson J.A."/>
            <person name="Onodera N.T."/>
            <person name="Poole A.M."/>
            <person name="Pritham E.J."/>
            <person name="Richards T.A."/>
            <person name="Rocap G."/>
            <person name="Roy S.W."/>
            <person name="Sarai C."/>
            <person name="Schaack S."/>
            <person name="Shirato S."/>
            <person name="Slamovits C.H."/>
            <person name="Spencer D.F."/>
            <person name="Suzuki S."/>
            <person name="Worden A.Z."/>
            <person name="Zauner S."/>
            <person name="Barry K."/>
            <person name="Bell C."/>
            <person name="Bharti A.K."/>
            <person name="Crow J.A."/>
            <person name="Grimwood J."/>
            <person name="Kramer R."/>
            <person name="Lindquist E."/>
            <person name="Lucas S."/>
            <person name="Salamov A."/>
            <person name="McFadden G.I."/>
            <person name="Lane C.E."/>
            <person name="Keeling P.J."/>
            <person name="Gray M.W."/>
            <person name="Grigoriev I.V."/>
            <person name="Archibald J.M."/>
        </authorList>
    </citation>
    <scope>NUCLEOTIDE SEQUENCE</scope>
    <source>
        <strain evidence="17">CCMP2712</strain>
    </source>
</reference>
<dbReference type="AlphaFoldDB" id="L1I9A0"/>
<dbReference type="PROSITE" id="PS51318">
    <property type="entry name" value="TAT"/>
    <property type="match status" value="1"/>
</dbReference>
<sequence>MLAKFAVAAAAIAGAAAFTPMQAPALRQSNVQMNMAIDRRDVLKTAAAAGLALANAGAASAACDNAAKKCTTDQVNKNAAPVITIFDHRGCAEHQNKEYTGAPSNDYNDEMLVKVQSVTLKRDDPKFLDMAKRVDMESKMTFHKSWQKGWAYDSDLNAGATNVHGNEKAAKGNGLF</sequence>
<evidence type="ECO:0000256" key="6">
    <source>
        <dbReference type="ARBA" id="ARBA00022640"/>
    </source>
</evidence>
<dbReference type="KEGG" id="gtt:GUITHDRAFT_156315"/>
<dbReference type="EnsemblProtists" id="EKX32484">
    <property type="protein sequence ID" value="EKX32484"/>
    <property type="gene ID" value="GUITHDRAFT_156315"/>
</dbReference>
<keyword evidence="4" id="KW-0150">Chloroplast</keyword>
<dbReference type="Gene3D" id="3.90.510.10">
    <property type="entry name" value="Phycoerythrin alpha chain"/>
    <property type="match status" value="1"/>
</dbReference>
<dbReference type="GeneID" id="17289209"/>
<feature type="chain" id="PRO_5008769742" evidence="13">
    <location>
        <begin position="18"/>
        <end position="176"/>
    </location>
</feature>
<evidence type="ECO:0000256" key="10">
    <source>
        <dbReference type="ARBA" id="ARBA00023136"/>
    </source>
</evidence>
<dbReference type="EMBL" id="JH993187">
    <property type="protein sequence ID" value="EKX32484.1"/>
    <property type="molecule type" value="Genomic_DNA"/>
</dbReference>
<comment type="similarity">
    <text evidence="2">Belongs to the phycoerythrin family.</text>
</comment>
<evidence type="ECO:0000313" key="16">
    <source>
        <dbReference type="EnsemblProtists" id="EKX32484"/>
    </source>
</evidence>
<evidence type="ECO:0000256" key="9">
    <source>
        <dbReference type="ARBA" id="ARBA00023078"/>
    </source>
</evidence>
<keyword evidence="6" id="KW-0934">Plastid</keyword>
<dbReference type="GO" id="GO:0009535">
    <property type="term" value="C:chloroplast thylakoid membrane"/>
    <property type="evidence" value="ECO:0007669"/>
    <property type="project" value="UniProtKB-SubCell"/>
</dbReference>
<dbReference type="InterPro" id="IPR006311">
    <property type="entry name" value="TAT_signal"/>
</dbReference>
<evidence type="ECO:0000259" key="14">
    <source>
        <dbReference type="Pfam" id="PF02972"/>
    </source>
</evidence>
<evidence type="ECO:0000256" key="5">
    <source>
        <dbReference type="ARBA" id="ARBA00022531"/>
    </source>
</evidence>
<accession>L1I9A0</accession>
<comment type="subcellular location">
    <subcellularLocation>
        <location evidence="1">Plastid</location>
        <location evidence="1">Chloroplast thylakoid membrane</location>
        <topology evidence="1">Peripheral membrane protein</topology>
        <orientation evidence="1">Lumenal side</orientation>
    </subcellularLocation>
</comment>
<protein>
    <submittedName>
        <fullName evidence="15">Phycoerythrin alpha subunit 15</fullName>
    </submittedName>
</protein>
<dbReference type="InterPro" id="IPR011070">
    <property type="entry name" value="Globular_prot_asu/bsu"/>
</dbReference>
<dbReference type="SUPFAM" id="SSF56568">
    <property type="entry name" value="Non-globular alpha+beta subunits of globular proteins"/>
    <property type="match status" value="1"/>
</dbReference>
<dbReference type="Proteomes" id="UP000011087">
    <property type="component" value="Unassembled WGS sequence"/>
</dbReference>
<evidence type="ECO:0000313" key="15">
    <source>
        <dbReference type="EMBL" id="EKX32484.1"/>
    </source>
</evidence>
<keyword evidence="17" id="KW-1185">Reference proteome</keyword>
<dbReference type="PaxDb" id="55529-EKX32484"/>
<keyword evidence="7" id="KW-0249">Electron transport</keyword>
<evidence type="ECO:0000256" key="11">
    <source>
        <dbReference type="ARBA" id="ARBA00023307"/>
    </source>
</evidence>
<keyword evidence="11" id="KW-0089">Bile pigment</keyword>
<dbReference type="RefSeq" id="XP_005819464.1">
    <property type="nucleotide sequence ID" value="XM_005819407.1"/>
</dbReference>
<evidence type="ECO:0000256" key="13">
    <source>
        <dbReference type="SAM" id="SignalP"/>
    </source>
</evidence>
<evidence type="ECO:0000256" key="1">
    <source>
        <dbReference type="ARBA" id="ARBA00004622"/>
    </source>
</evidence>
<dbReference type="HOGENOM" id="CLU_1528038_0_0_1"/>
<reference evidence="16" key="3">
    <citation type="submission" date="2015-06" db="UniProtKB">
        <authorList>
            <consortium name="EnsemblProtists"/>
        </authorList>
    </citation>
    <scope>IDENTIFICATION</scope>
</reference>
<dbReference type="GO" id="GO:0030089">
    <property type="term" value="C:phycobilisome"/>
    <property type="evidence" value="ECO:0007669"/>
    <property type="project" value="InterPro"/>
</dbReference>
<keyword evidence="5" id="KW-0602">Photosynthesis</keyword>
<proteinExistence type="inferred from homology"/>
<keyword evidence="3" id="KW-0813">Transport</keyword>
<reference evidence="15 17" key="1">
    <citation type="journal article" date="2012" name="Nature">
        <title>Algal genomes reveal evolutionary mosaicism and the fate of nucleomorphs.</title>
        <authorList>
            <consortium name="DOE Joint Genome Institute"/>
            <person name="Curtis B.A."/>
            <person name="Tanifuji G."/>
            <person name="Burki F."/>
            <person name="Gruber A."/>
            <person name="Irimia M."/>
            <person name="Maruyama S."/>
            <person name="Arias M.C."/>
            <person name="Ball S.G."/>
            <person name="Gile G.H."/>
            <person name="Hirakawa Y."/>
            <person name="Hopkins J.F."/>
            <person name="Kuo A."/>
            <person name="Rensing S.A."/>
            <person name="Schmutz J."/>
            <person name="Symeonidi A."/>
            <person name="Elias M."/>
            <person name="Eveleigh R.J."/>
            <person name="Herman E.K."/>
            <person name="Klute M.J."/>
            <person name="Nakayama T."/>
            <person name="Obornik M."/>
            <person name="Reyes-Prieto A."/>
            <person name="Armbrust E.V."/>
            <person name="Aves S.J."/>
            <person name="Beiko R.G."/>
            <person name="Coutinho P."/>
            <person name="Dacks J.B."/>
            <person name="Durnford D.G."/>
            <person name="Fast N.M."/>
            <person name="Green B.R."/>
            <person name="Grisdale C.J."/>
            <person name="Hempel F."/>
            <person name="Henrissat B."/>
            <person name="Hoppner M.P."/>
            <person name="Ishida K."/>
            <person name="Kim E."/>
            <person name="Koreny L."/>
            <person name="Kroth P.G."/>
            <person name="Liu Y."/>
            <person name="Malik S.B."/>
            <person name="Maier U.G."/>
            <person name="McRose D."/>
            <person name="Mock T."/>
            <person name="Neilson J.A."/>
            <person name="Onodera N.T."/>
            <person name="Poole A.M."/>
            <person name="Pritham E.J."/>
            <person name="Richards T.A."/>
            <person name="Rocap G."/>
            <person name="Roy S.W."/>
            <person name="Sarai C."/>
            <person name="Schaack S."/>
            <person name="Shirato S."/>
            <person name="Slamovits C.H."/>
            <person name="Spencer D.F."/>
            <person name="Suzuki S."/>
            <person name="Worden A.Z."/>
            <person name="Zauner S."/>
            <person name="Barry K."/>
            <person name="Bell C."/>
            <person name="Bharti A.K."/>
            <person name="Crow J.A."/>
            <person name="Grimwood J."/>
            <person name="Kramer R."/>
            <person name="Lindquist E."/>
            <person name="Lucas S."/>
            <person name="Salamov A."/>
            <person name="McFadden G.I."/>
            <person name="Lane C.E."/>
            <person name="Keeling P.J."/>
            <person name="Gray M.W."/>
            <person name="Grigoriev I.V."/>
            <person name="Archibald J.M."/>
        </authorList>
    </citation>
    <scope>NUCLEOTIDE SEQUENCE</scope>
    <source>
        <strain evidence="15 17">CCMP2712</strain>
    </source>
</reference>
<evidence type="ECO:0000256" key="7">
    <source>
        <dbReference type="ARBA" id="ARBA00022982"/>
    </source>
</evidence>
<keyword evidence="13" id="KW-0732">Signal</keyword>
<evidence type="ECO:0000256" key="3">
    <source>
        <dbReference type="ARBA" id="ARBA00022448"/>
    </source>
</evidence>
<keyword evidence="10" id="KW-0472">Membrane</keyword>
<dbReference type="InterPro" id="IPR037011">
    <property type="entry name" value="Phycoerythr-like_a_sf"/>
</dbReference>
<feature type="signal peptide" evidence="13">
    <location>
        <begin position="1"/>
        <end position="17"/>
    </location>
</feature>
<organism evidence="15">
    <name type="scientific">Guillardia theta (strain CCMP2712)</name>
    <name type="common">Cryptophyte</name>
    <dbReference type="NCBI Taxonomy" id="905079"/>
    <lineage>
        <taxon>Eukaryota</taxon>
        <taxon>Cryptophyceae</taxon>
        <taxon>Pyrenomonadales</taxon>
        <taxon>Geminigeraceae</taxon>
        <taxon>Guillardia</taxon>
    </lineage>
</organism>
<dbReference type="GO" id="GO:0015979">
    <property type="term" value="P:photosynthesis"/>
    <property type="evidence" value="ECO:0007669"/>
    <property type="project" value="UniProtKB-KW"/>
</dbReference>
<dbReference type="Pfam" id="PF02972">
    <property type="entry name" value="Phycoerythr_ab"/>
    <property type="match status" value="1"/>
</dbReference>
<evidence type="ECO:0000256" key="4">
    <source>
        <dbReference type="ARBA" id="ARBA00022528"/>
    </source>
</evidence>
<evidence type="ECO:0000256" key="8">
    <source>
        <dbReference type="ARBA" id="ARBA00022991"/>
    </source>
</evidence>
<gene>
    <name evidence="15" type="primary">CPEA15</name>
    <name evidence="15" type="ORF">GUITHDRAFT_156315</name>
</gene>